<evidence type="ECO:0000256" key="11">
    <source>
        <dbReference type="ARBA" id="ARBA00023002"/>
    </source>
</evidence>
<keyword evidence="19" id="KW-1133">Transmembrane helix</keyword>
<dbReference type="GeneID" id="14910069"/>
<dbReference type="Pfam" id="PF04137">
    <property type="entry name" value="ERO1"/>
    <property type="match status" value="1"/>
</dbReference>
<keyword evidence="6" id="KW-0285">Flavoprotein</keyword>
<evidence type="ECO:0000256" key="4">
    <source>
        <dbReference type="ARBA" id="ARBA00011802"/>
    </source>
</evidence>
<dbReference type="PANTHER" id="PTHR12613:SF0">
    <property type="entry name" value="ERO1-LIKE PROTEIN"/>
    <property type="match status" value="1"/>
</dbReference>
<dbReference type="GO" id="GO:0015035">
    <property type="term" value="F:protein-disulfide reductase activity"/>
    <property type="evidence" value="ECO:0007669"/>
    <property type="project" value="InterPro"/>
</dbReference>
<evidence type="ECO:0000256" key="1">
    <source>
        <dbReference type="ARBA" id="ARBA00001974"/>
    </source>
</evidence>
<proteinExistence type="inferred from homology"/>
<gene>
    <name evidence="20" type="ORF">IMG5_033320</name>
</gene>
<evidence type="ECO:0000256" key="13">
    <source>
        <dbReference type="ARBA" id="ARBA00023157"/>
    </source>
</evidence>
<sequence length="362" mass="42743">MSGIQIHTKFFRTFKVNIESECKFFTIEGHCKSQGCAVCQCDDNNIPIPWKKTDLVHTENYHNSNIIEKDTNEDEYFWRVEEFEKDEGTYVDLKTNVEAYTGYQGQKIWKLIYEENCFKGEEKDMCKEERTLNRILSGLHASVSTQLCELYLNDFEQKNKNYVPNWPLYFQKVGDYHERIQNLLFYYTVLLRAINRADKVLRNYDYNTGDFVEDFNVKTIINDILDITTLQCDHPFQEKDFFTSIRGKQAKIYYQNYIHNITRIMDCVECGKCKVFGKMQVYGIGVALKILFSGDSTVQIQNLRRNEIITLVNAFVKCASSVEIIENMFFRKYNFYKSLGLAIFSSVMTFLLFLIFAFYFKD</sequence>
<evidence type="ECO:0000256" key="10">
    <source>
        <dbReference type="ARBA" id="ARBA00022982"/>
    </source>
</evidence>
<feature type="active site" evidence="16">
    <location>
        <position position="273"/>
    </location>
</feature>
<feature type="disulfide bond" description="Redox-active" evidence="18">
    <location>
        <begin position="270"/>
        <end position="273"/>
    </location>
</feature>
<feature type="disulfide bond" description="Redox-active" evidence="18">
    <location>
        <begin position="31"/>
        <end position="36"/>
    </location>
</feature>
<dbReference type="Proteomes" id="UP000008983">
    <property type="component" value="Unassembled WGS sequence"/>
</dbReference>
<dbReference type="GO" id="GO:0071949">
    <property type="term" value="F:FAD binding"/>
    <property type="evidence" value="ECO:0007669"/>
    <property type="project" value="InterPro"/>
</dbReference>
<dbReference type="InterPro" id="IPR037192">
    <property type="entry name" value="ERO1-like_sf"/>
</dbReference>
<dbReference type="InParanoid" id="G0QLM4"/>
<evidence type="ECO:0000256" key="12">
    <source>
        <dbReference type="ARBA" id="ARBA00023136"/>
    </source>
</evidence>
<evidence type="ECO:0000256" key="14">
    <source>
        <dbReference type="ARBA" id="ARBA00023180"/>
    </source>
</evidence>
<comment type="cofactor">
    <cofactor evidence="1 17">
        <name>FAD</name>
        <dbReference type="ChEBI" id="CHEBI:57692"/>
    </cofactor>
</comment>
<keyword evidence="9 17" id="KW-0274">FAD</keyword>
<dbReference type="FunCoup" id="G0QLM4">
    <property type="interactions" value="128"/>
</dbReference>
<dbReference type="GO" id="GO:0034975">
    <property type="term" value="P:protein folding in endoplasmic reticulum"/>
    <property type="evidence" value="ECO:0007669"/>
    <property type="project" value="InterPro"/>
</dbReference>
<dbReference type="RefSeq" id="XP_004039104.1">
    <property type="nucleotide sequence ID" value="XM_004039056.1"/>
</dbReference>
<feature type="binding site" evidence="17">
    <location>
        <position position="101"/>
    </location>
    <ligand>
        <name>FAD</name>
        <dbReference type="ChEBI" id="CHEBI:57692"/>
    </ligand>
</feature>
<keyword evidence="14" id="KW-0325">Glycoprotein</keyword>
<accession>G0QLM4</accession>
<feature type="binding site" evidence="17">
    <location>
        <position position="109"/>
    </location>
    <ligand>
        <name>FAD</name>
        <dbReference type="ChEBI" id="CHEBI:57692"/>
    </ligand>
</feature>
<evidence type="ECO:0000256" key="18">
    <source>
        <dbReference type="PIRSR" id="PIRSR017205-3"/>
    </source>
</evidence>
<name>G0QLM4_ICHMU</name>
<feature type="binding site" evidence="17">
    <location>
        <position position="172"/>
    </location>
    <ligand>
        <name>FAD</name>
        <dbReference type="ChEBI" id="CHEBI:57692"/>
    </ligand>
</feature>
<keyword evidence="8" id="KW-0256">Endoplasmic reticulum</keyword>
<keyword evidence="19" id="KW-0812">Transmembrane</keyword>
<evidence type="ECO:0000313" key="21">
    <source>
        <dbReference type="Proteomes" id="UP000008983"/>
    </source>
</evidence>
<keyword evidence="21" id="KW-1185">Reference proteome</keyword>
<evidence type="ECO:0000256" key="17">
    <source>
        <dbReference type="PIRSR" id="PIRSR017205-2"/>
    </source>
</evidence>
<keyword evidence="5" id="KW-0813">Transport</keyword>
<evidence type="ECO:0000256" key="19">
    <source>
        <dbReference type="SAM" id="Phobius"/>
    </source>
</evidence>
<feature type="binding site" evidence="17">
    <location>
        <position position="140"/>
    </location>
    <ligand>
        <name>FAD</name>
        <dbReference type="ChEBI" id="CHEBI:57692"/>
    </ligand>
</feature>
<dbReference type="OMA" id="PCGIRSE"/>
<keyword evidence="15" id="KW-0676">Redox-active center</keyword>
<keyword evidence="13 18" id="KW-1015">Disulfide bond</keyword>
<keyword evidence="7" id="KW-0732">Signal</keyword>
<dbReference type="PANTHER" id="PTHR12613">
    <property type="entry name" value="ERO1-RELATED"/>
    <property type="match status" value="1"/>
</dbReference>
<reference evidence="20 21" key="1">
    <citation type="submission" date="2011-07" db="EMBL/GenBank/DDBJ databases">
        <authorList>
            <person name="Coyne R."/>
            <person name="Brami D."/>
            <person name="Johnson J."/>
            <person name="Hostetler J."/>
            <person name="Hannick L."/>
            <person name="Clark T."/>
            <person name="Cassidy-Hanley D."/>
            <person name="Inman J."/>
        </authorList>
    </citation>
    <scope>NUCLEOTIDE SEQUENCE [LARGE SCALE GENOMIC DNA]</scope>
    <source>
        <strain evidence="20 21">G5</strain>
    </source>
</reference>
<dbReference type="GO" id="GO:0005789">
    <property type="term" value="C:endoplasmic reticulum membrane"/>
    <property type="evidence" value="ECO:0007669"/>
    <property type="project" value="UniProtKB-SubCell"/>
</dbReference>
<dbReference type="eggNOG" id="KOG2608">
    <property type="taxonomic scope" value="Eukaryota"/>
</dbReference>
<feature type="active site" description="Nucleophile" evidence="16">
    <location>
        <position position="270"/>
    </location>
</feature>
<dbReference type="InterPro" id="IPR007266">
    <property type="entry name" value="Ero1"/>
</dbReference>
<keyword evidence="10" id="KW-0249">Electron transport</keyword>
<protein>
    <submittedName>
        <fullName evidence="20">Uncharacterized protein</fullName>
    </submittedName>
</protein>
<evidence type="ECO:0000256" key="16">
    <source>
        <dbReference type="PIRSR" id="PIRSR017205-1"/>
    </source>
</evidence>
<evidence type="ECO:0000256" key="2">
    <source>
        <dbReference type="ARBA" id="ARBA00004367"/>
    </source>
</evidence>
<evidence type="ECO:0000256" key="8">
    <source>
        <dbReference type="ARBA" id="ARBA00022824"/>
    </source>
</evidence>
<dbReference type="EMBL" id="GL983285">
    <property type="protein sequence ID" value="EGR33880.1"/>
    <property type="molecule type" value="Genomic_DNA"/>
</dbReference>
<dbReference type="GO" id="GO:0016972">
    <property type="term" value="F:thiol oxidase activity"/>
    <property type="evidence" value="ECO:0007669"/>
    <property type="project" value="InterPro"/>
</dbReference>
<organism evidence="20 21">
    <name type="scientific">Ichthyophthirius multifiliis</name>
    <name type="common">White spot disease agent</name>
    <name type="synonym">Ich</name>
    <dbReference type="NCBI Taxonomy" id="5932"/>
    <lineage>
        <taxon>Eukaryota</taxon>
        <taxon>Sar</taxon>
        <taxon>Alveolata</taxon>
        <taxon>Ciliophora</taxon>
        <taxon>Intramacronucleata</taxon>
        <taxon>Oligohymenophorea</taxon>
        <taxon>Hymenostomatida</taxon>
        <taxon>Ophryoglenina</taxon>
        <taxon>Ichthyophthirius</taxon>
    </lineage>
</organism>
<feature type="binding site" evidence="17">
    <location>
        <position position="137"/>
    </location>
    <ligand>
        <name>FAD</name>
        <dbReference type="ChEBI" id="CHEBI:57692"/>
    </ligand>
</feature>
<keyword evidence="11" id="KW-0560">Oxidoreductase</keyword>
<evidence type="ECO:0000256" key="3">
    <source>
        <dbReference type="ARBA" id="ARBA00008277"/>
    </source>
</evidence>
<comment type="similarity">
    <text evidence="3">Belongs to the EROs family.</text>
</comment>
<dbReference type="STRING" id="857967.G0QLM4"/>
<dbReference type="OrthoDB" id="269384at2759"/>
<dbReference type="PIRSF" id="PIRSF017205">
    <property type="entry name" value="ERO1"/>
    <property type="match status" value="1"/>
</dbReference>
<dbReference type="AlphaFoldDB" id="G0QLM4"/>
<keyword evidence="12 19" id="KW-0472">Membrane</keyword>
<comment type="subunit">
    <text evidence="4">May function both as a monomer and a homodimer.</text>
</comment>
<evidence type="ECO:0000256" key="9">
    <source>
        <dbReference type="ARBA" id="ARBA00022827"/>
    </source>
</evidence>
<comment type="subcellular location">
    <subcellularLocation>
        <location evidence="2">Endoplasmic reticulum membrane</location>
        <topology evidence="2">Peripheral membrane protein</topology>
        <orientation evidence="2">Lumenal side</orientation>
    </subcellularLocation>
</comment>
<dbReference type="SUPFAM" id="SSF110019">
    <property type="entry name" value="ERO1-like"/>
    <property type="match status" value="1"/>
</dbReference>
<evidence type="ECO:0000313" key="20">
    <source>
        <dbReference type="EMBL" id="EGR33880.1"/>
    </source>
</evidence>
<evidence type="ECO:0000256" key="15">
    <source>
        <dbReference type="ARBA" id="ARBA00023284"/>
    </source>
</evidence>
<evidence type="ECO:0000256" key="7">
    <source>
        <dbReference type="ARBA" id="ARBA00022729"/>
    </source>
</evidence>
<feature type="transmembrane region" description="Helical" evidence="19">
    <location>
        <begin position="338"/>
        <end position="360"/>
    </location>
</feature>
<evidence type="ECO:0000256" key="5">
    <source>
        <dbReference type="ARBA" id="ARBA00022448"/>
    </source>
</evidence>
<evidence type="ECO:0000256" key="6">
    <source>
        <dbReference type="ARBA" id="ARBA00022630"/>
    </source>
</evidence>
<feature type="non-terminal residue" evidence="20">
    <location>
        <position position="362"/>
    </location>
</feature>